<reference evidence="1" key="2">
    <citation type="submission" date="2011-02" db="EMBL/GenBank/DDBJ databases">
        <authorList>
            <person name="MacLean D."/>
        </authorList>
    </citation>
    <scope>NUCLEOTIDE SEQUENCE</scope>
</reference>
<gene>
    <name evidence="1" type="primary">AlNc14C130G6932</name>
    <name evidence="1" type="ORF">ALNC14_078260</name>
</gene>
<reference evidence="1" key="1">
    <citation type="journal article" date="2011" name="PLoS Biol.">
        <title>Gene gain and loss during evolution of obligate parasitism in the white rust pathogen of Arabidopsis thaliana.</title>
        <authorList>
            <person name="Kemen E."/>
            <person name="Gardiner A."/>
            <person name="Schultz-Larsen T."/>
            <person name="Kemen A.C."/>
            <person name="Balmuth A.L."/>
            <person name="Robert-Seilaniantz A."/>
            <person name="Bailey K."/>
            <person name="Holub E."/>
            <person name="Studholme D.J."/>
            <person name="Maclean D."/>
            <person name="Jones J.D."/>
        </authorList>
    </citation>
    <scope>NUCLEOTIDE SEQUENCE</scope>
</reference>
<dbReference type="HOGENOM" id="CLU_2077443_0_0_1"/>
<dbReference type="EMBL" id="FR824175">
    <property type="protein sequence ID" value="CCA21683.1"/>
    <property type="molecule type" value="Genomic_DNA"/>
</dbReference>
<protein>
    <submittedName>
        <fullName evidence="1">AlNc14C130G6932 protein</fullName>
    </submittedName>
</protein>
<evidence type="ECO:0000313" key="1">
    <source>
        <dbReference type="EMBL" id="CCA21683.1"/>
    </source>
</evidence>
<dbReference type="AlphaFoldDB" id="F0WK80"/>
<organism evidence="1">
    <name type="scientific">Albugo laibachii Nc14</name>
    <dbReference type="NCBI Taxonomy" id="890382"/>
    <lineage>
        <taxon>Eukaryota</taxon>
        <taxon>Sar</taxon>
        <taxon>Stramenopiles</taxon>
        <taxon>Oomycota</taxon>
        <taxon>Peronosporomycetes</taxon>
        <taxon>Albuginales</taxon>
        <taxon>Albuginaceae</taxon>
        <taxon>Albugo</taxon>
    </lineage>
</organism>
<proteinExistence type="predicted"/>
<accession>F0WK80</accession>
<name>F0WK80_9STRA</name>
<sequence length="118" mass="13233">MSDACKSGKYIGTIQKAACRKLVFVPNQICEYEGLYTQPDPSMRHAFQSVKLVTVVRVEPSDIWCLDCLALRNEVLVISDEYNSAWMIKADKNVPGCGCEKSTDQSLHIRLTSCDHYG</sequence>